<dbReference type="Proteomes" id="UP000886595">
    <property type="component" value="Unassembled WGS sequence"/>
</dbReference>
<comment type="caution">
    <text evidence="2">The sequence shown here is derived from an EMBL/GenBank/DDBJ whole genome shotgun (WGS) entry which is preliminary data.</text>
</comment>
<feature type="region of interest" description="Disordered" evidence="1">
    <location>
        <begin position="1"/>
        <end position="83"/>
    </location>
</feature>
<evidence type="ECO:0000313" key="2">
    <source>
        <dbReference type="EMBL" id="KAG2332761.1"/>
    </source>
</evidence>
<name>A0A8X7WM23_BRACI</name>
<accession>A0A8X7WM23</accession>
<gene>
    <name evidence="2" type="ORF">Bca52824_003941</name>
</gene>
<dbReference type="EMBL" id="JAAMPC010000001">
    <property type="protein sequence ID" value="KAG2332761.1"/>
    <property type="molecule type" value="Genomic_DNA"/>
</dbReference>
<proteinExistence type="predicted"/>
<evidence type="ECO:0000256" key="1">
    <source>
        <dbReference type="SAM" id="MobiDB-lite"/>
    </source>
</evidence>
<keyword evidence="3" id="KW-1185">Reference proteome</keyword>
<evidence type="ECO:0000313" key="3">
    <source>
        <dbReference type="Proteomes" id="UP000886595"/>
    </source>
</evidence>
<organism evidence="2 3">
    <name type="scientific">Brassica carinata</name>
    <name type="common">Ethiopian mustard</name>
    <name type="synonym">Abyssinian cabbage</name>
    <dbReference type="NCBI Taxonomy" id="52824"/>
    <lineage>
        <taxon>Eukaryota</taxon>
        <taxon>Viridiplantae</taxon>
        <taxon>Streptophyta</taxon>
        <taxon>Embryophyta</taxon>
        <taxon>Tracheophyta</taxon>
        <taxon>Spermatophyta</taxon>
        <taxon>Magnoliopsida</taxon>
        <taxon>eudicotyledons</taxon>
        <taxon>Gunneridae</taxon>
        <taxon>Pentapetalae</taxon>
        <taxon>rosids</taxon>
        <taxon>malvids</taxon>
        <taxon>Brassicales</taxon>
        <taxon>Brassicaceae</taxon>
        <taxon>Brassiceae</taxon>
        <taxon>Brassica</taxon>
    </lineage>
</organism>
<reference evidence="2 3" key="1">
    <citation type="submission" date="2020-02" db="EMBL/GenBank/DDBJ databases">
        <authorList>
            <person name="Ma Q."/>
            <person name="Huang Y."/>
            <person name="Song X."/>
            <person name="Pei D."/>
        </authorList>
    </citation>
    <scope>NUCLEOTIDE SEQUENCE [LARGE SCALE GENOMIC DNA]</scope>
    <source>
        <strain evidence="2">Sxm20200214</strain>
        <tissue evidence="2">Leaf</tissue>
    </source>
</reference>
<sequence length="83" mass="9412">MLLKPARVNDLQNENSIEPELARNCKQATTTHQNEKQCLKETTTKFHNKRQGAPKSTPDQPETHKGEKDEIEPGANRTTSEDQ</sequence>
<dbReference type="AlphaFoldDB" id="A0A8X7WM23"/>
<feature type="compositionally biased region" description="Basic and acidic residues" evidence="1">
    <location>
        <begin position="33"/>
        <end position="44"/>
    </location>
</feature>
<protein>
    <submittedName>
        <fullName evidence="2">Uncharacterized protein</fullName>
    </submittedName>
</protein>